<name>A0A9N9U380_9HYPO</name>
<reference evidence="1" key="1">
    <citation type="submission" date="2021-10" db="EMBL/GenBank/DDBJ databases">
        <authorList>
            <person name="Piombo E."/>
        </authorList>
    </citation>
    <scope>NUCLEOTIDE SEQUENCE</scope>
</reference>
<dbReference type="EMBL" id="CABFNO020001298">
    <property type="protein sequence ID" value="CAG9977507.1"/>
    <property type="molecule type" value="Genomic_DNA"/>
</dbReference>
<dbReference type="InterPro" id="IPR052998">
    <property type="entry name" value="Hetero-Diels-Alderase-like"/>
</dbReference>
<dbReference type="AlphaFoldDB" id="A0A9N9U380"/>
<dbReference type="PANTHER" id="PTHR42060:SF1">
    <property type="entry name" value="NHL REPEAT-CONTAINING PROTEIN"/>
    <property type="match status" value="1"/>
</dbReference>
<gene>
    <name evidence="1" type="ORF">CBYS24578_00008730</name>
</gene>
<dbReference type="InterPro" id="IPR011042">
    <property type="entry name" value="6-blade_b-propeller_TolB-like"/>
</dbReference>
<evidence type="ECO:0000313" key="2">
    <source>
        <dbReference type="Proteomes" id="UP000754883"/>
    </source>
</evidence>
<organism evidence="1 2">
    <name type="scientific">Clonostachys byssicola</name>
    <dbReference type="NCBI Taxonomy" id="160290"/>
    <lineage>
        <taxon>Eukaryota</taxon>
        <taxon>Fungi</taxon>
        <taxon>Dikarya</taxon>
        <taxon>Ascomycota</taxon>
        <taxon>Pezizomycotina</taxon>
        <taxon>Sordariomycetes</taxon>
        <taxon>Hypocreomycetidae</taxon>
        <taxon>Hypocreales</taxon>
        <taxon>Bionectriaceae</taxon>
        <taxon>Clonostachys</taxon>
    </lineage>
</organism>
<protein>
    <submittedName>
        <fullName evidence="1">Uncharacterized protein</fullName>
    </submittedName>
</protein>
<dbReference type="OrthoDB" id="5233393at2759"/>
<evidence type="ECO:0000313" key="1">
    <source>
        <dbReference type="EMBL" id="CAG9977507.1"/>
    </source>
</evidence>
<proteinExistence type="predicted"/>
<dbReference type="Proteomes" id="UP000754883">
    <property type="component" value="Unassembled WGS sequence"/>
</dbReference>
<accession>A0A9N9U380</accession>
<keyword evidence="2" id="KW-1185">Reference proteome</keyword>
<dbReference type="Gene3D" id="2.120.10.30">
    <property type="entry name" value="TolB, C-terminal domain"/>
    <property type="match status" value="1"/>
</dbReference>
<dbReference type="SUPFAM" id="SSF63829">
    <property type="entry name" value="Calcium-dependent phosphotriesterase"/>
    <property type="match status" value="1"/>
</dbReference>
<dbReference type="PANTHER" id="PTHR42060">
    <property type="entry name" value="NHL REPEAT-CONTAINING PROTEIN-RELATED"/>
    <property type="match status" value="1"/>
</dbReference>
<comment type="caution">
    <text evidence="1">The sequence shown here is derived from an EMBL/GenBank/DDBJ whole genome shotgun (WGS) entry which is preliminary data.</text>
</comment>
<sequence length="362" mass="39598">MATASSCKPGAGRNRKFDDPSLDDIILIDQLKSERWAEGLAIRPNGHALATMLEHSELYMVDLNFSTAIAYEENGPAAPKLIQTFPDCNATYNIRPLIGTEDEEYAVLTGHSDTSLGKFEKIRLWHLSFGPSGTDTAPTISKIADLPDALFGFGMAILTEDAIAVVDPVKHCVWRVRISTGEVNMLLDDPPTMAPSSKDEAFGVNRLQVAAGYLWYGNFSTGVLSRAPFEYTEDGRDVRVTGPAKPVAEGCVHCDGIAVRNDGAACYVVSFTEGCLWRVDVDSETGKGSPVVMFEDLISPTVIELMYYPFDEKPTLYIVCCGAWNPEDLDGERGGYLTLANVDKSKMQIHVTVEMTVSYEDV</sequence>